<dbReference type="InterPro" id="IPR012902">
    <property type="entry name" value="N_methyl_site"/>
</dbReference>
<keyword evidence="1" id="KW-0472">Membrane</keyword>
<comment type="caution">
    <text evidence="2">The sequence shown here is derived from an EMBL/GenBank/DDBJ whole genome shotgun (WGS) entry which is preliminary data.</text>
</comment>
<proteinExistence type="predicted"/>
<evidence type="ECO:0000313" key="3">
    <source>
        <dbReference type="Proteomes" id="UP000029392"/>
    </source>
</evidence>
<keyword evidence="1" id="KW-0812">Transmembrane</keyword>
<name>A0A091BKH3_9GAMM</name>
<evidence type="ECO:0000256" key="1">
    <source>
        <dbReference type="SAM" id="Phobius"/>
    </source>
</evidence>
<sequence length="199" mass="22045">MRRARAAAGFTLLEALVTLVVVSLIITLLMQALSQSLDLRARLLRHEDQTRVAGLQEQWFRDTVGSALPDLADALGAMKGNRDGFELVTPQPLAGPGLERIRWQLQPVDGGWSLHYADSRLGEIEVLRGPLDDAVFDYLDGRGEWLAEWNPPADAMEVLPRMVRLRAVTSEGELLWLVPVTADPLMPVMLRPQGGDRGF</sequence>
<dbReference type="Proteomes" id="UP000029392">
    <property type="component" value="Unassembled WGS sequence"/>
</dbReference>
<reference evidence="2 3" key="1">
    <citation type="submission" date="2013-09" db="EMBL/GenBank/DDBJ databases">
        <title>Genome sequencing of Arenimonas malthae.</title>
        <authorList>
            <person name="Chen F."/>
            <person name="Wang G."/>
        </authorList>
    </citation>
    <scope>NUCLEOTIDE SEQUENCE [LARGE SCALE GENOMIC DNA]</scope>
    <source>
        <strain evidence="2 3">CC-JY-1</strain>
    </source>
</reference>
<protein>
    <recommendedName>
        <fullName evidence="4">Type II secretion system protein J</fullName>
    </recommendedName>
</protein>
<organism evidence="2 3">
    <name type="scientific">Arenimonas malthae CC-JY-1</name>
    <dbReference type="NCBI Taxonomy" id="1384054"/>
    <lineage>
        <taxon>Bacteria</taxon>
        <taxon>Pseudomonadati</taxon>
        <taxon>Pseudomonadota</taxon>
        <taxon>Gammaproteobacteria</taxon>
        <taxon>Lysobacterales</taxon>
        <taxon>Lysobacteraceae</taxon>
        <taxon>Arenimonas</taxon>
    </lineage>
</organism>
<dbReference type="OrthoDB" id="6059355at2"/>
<gene>
    <name evidence="2" type="ORF">N790_13115</name>
</gene>
<keyword evidence="1" id="KW-1133">Transmembrane helix</keyword>
<dbReference type="RefSeq" id="WP_043800046.1">
    <property type="nucleotide sequence ID" value="NZ_AVCH01000013.1"/>
</dbReference>
<accession>A0A091BKH3</accession>
<evidence type="ECO:0000313" key="2">
    <source>
        <dbReference type="EMBL" id="KFN52007.1"/>
    </source>
</evidence>
<keyword evidence="3" id="KW-1185">Reference proteome</keyword>
<dbReference type="EMBL" id="AVCH01000013">
    <property type="protein sequence ID" value="KFN52007.1"/>
    <property type="molecule type" value="Genomic_DNA"/>
</dbReference>
<dbReference type="PATRIC" id="fig|1384054.3.peg.342"/>
<dbReference type="AlphaFoldDB" id="A0A091BKH3"/>
<dbReference type="PROSITE" id="PS00409">
    <property type="entry name" value="PROKAR_NTER_METHYL"/>
    <property type="match status" value="1"/>
</dbReference>
<feature type="transmembrane region" description="Helical" evidence="1">
    <location>
        <begin position="12"/>
        <end position="33"/>
    </location>
</feature>
<evidence type="ECO:0008006" key="4">
    <source>
        <dbReference type="Google" id="ProtNLM"/>
    </source>
</evidence>
<dbReference type="STRING" id="1384054.N790_13115"/>
<dbReference type="eggNOG" id="COG2165">
    <property type="taxonomic scope" value="Bacteria"/>
</dbReference>